<dbReference type="GO" id="GO:0005634">
    <property type="term" value="C:nucleus"/>
    <property type="evidence" value="ECO:0007669"/>
    <property type="project" value="TreeGrafter"/>
</dbReference>
<reference evidence="8 9" key="1">
    <citation type="submission" date="2023-10" db="EMBL/GenBank/DDBJ databases">
        <title>Comparative genomics analysis reveals potential genetic determinants of host preference in Cryptosporidium xiaoi.</title>
        <authorList>
            <person name="Xiao L."/>
            <person name="Li J."/>
        </authorList>
    </citation>
    <scope>NUCLEOTIDE SEQUENCE [LARGE SCALE GENOMIC DNA]</scope>
    <source>
        <strain evidence="8 9">52996</strain>
    </source>
</reference>
<comment type="caution">
    <text evidence="8">The sequence shown here is derived from an EMBL/GenBank/DDBJ whole genome shotgun (WGS) entry which is preliminary data.</text>
</comment>
<accession>A0AAV9XWW9</accession>
<gene>
    <name evidence="8" type="ORF">RS030_243642</name>
</gene>
<evidence type="ECO:0000256" key="3">
    <source>
        <dbReference type="ARBA" id="ARBA00022679"/>
    </source>
</evidence>
<dbReference type="PROSITE" id="PS51675">
    <property type="entry name" value="SAM_MT_TRM10"/>
    <property type="match status" value="1"/>
</dbReference>
<comment type="catalytic activity">
    <reaction evidence="5">
        <text>guanosine(9) in tRNA + S-adenosyl-L-methionine = N(1)-methylguanosine(9) in tRNA + S-adenosyl-L-homocysteine + H(+)</text>
        <dbReference type="Rhea" id="RHEA:43156"/>
        <dbReference type="Rhea" id="RHEA-COMP:10367"/>
        <dbReference type="Rhea" id="RHEA-COMP:10368"/>
        <dbReference type="ChEBI" id="CHEBI:15378"/>
        <dbReference type="ChEBI" id="CHEBI:57856"/>
        <dbReference type="ChEBI" id="CHEBI:59789"/>
        <dbReference type="ChEBI" id="CHEBI:73542"/>
        <dbReference type="ChEBI" id="CHEBI:74269"/>
        <dbReference type="EC" id="2.1.1.221"/>
    </reaction>
</comment>
<dbReference type="InterPro" id="IPR038459">
    <property type="entry name" value="MT_TRM10-typ_sf"/>
</dbReference>
<keyword evidence="9" id="KW-1185">Reference proteome</keyword>
<evidence type="ECO:0000256" key="4">
    <source>
        <dbReference type="ARBA" id="ARBA00022691"/>
    </source>
</evidence>
<dbReference type="Proteomes" id="UP001311799">
    <property type="component" value="Unassembled WGS sequence"/>
</dbReference>
<feature type="region of interest" description="Disordered" evidence="6">
    <location>
        <begin position="1"/>
        <end position="65"/>
    </location>
</feature>
<name>A0AAV9XWW9_9CRYT</name>
<dbReference type="GO" id="GO:0002939">
    <property type="term" value="P:tRNA N1-guanine methylation"/>
    <property type="evidence" value="ECO:0007669"/>
    <property type="project" value="TreeGrafter"/>
</dbReference>
<keyword evidence="2" id="KW-0489">Methyltransferase</keyword>
<dbReference type="CDD" id="cd18089">
    <property type="entry name" value="SPOUT_Trm10-like"/>
    <property type="match status" value="1"/>
</dbReference>
<dbReference type="EMBL" id="JAWDEY010000016">
    <property type="protein sequence ID" value="KAK6588989.1"/>
    <property type="molecule type" value="Genomic_DNA"/>
</dbReference>
<dbReference type="PANTHER" id="PTHR13563">
    <property type="entry name" value="TRNA (GUANINE-9-) METHYLTRANSFERASE"/>
    <property type="match status" value="1"/>
</dbReference>
<protein>
    <recommendedName>
        <fullName evidence="1">tRNA (guanine(9)-N(1))-methyltransferase</fullName>
        <ecNumber evidence="1">2.1.1.221</ecNumber>
    </recommendedName>
</protein>
<dbReference type="GO" id="GO:0000049">
    <property type="term" value="F:tRNA binding"/>
    <property type="evidence" value="ECO:0007669"/>
    <property type="project" value="TreeGrafter"/>
</dbReference>
<dbReference type="Gene3D" id="3.40.1280.30">
    <property type="match status" value="1"/>
</dbReference>
<feature type="compositionally biased region" description="Basic residues" evidence="6">
    <location>
        <begin position="22"/>
        <end position="31"/>
    </location>
</feature>
<dbReference type="InterPro" id="IPR028564">
    <property type="entry name" value="MT_TRM10-typ"/>
</dbReference>
<feature type="compositionally biased region" description="Basic and acidic residues" evidence="6">
    <location>
        <begin position="32"/>
        <end position="65"/>
    </location>
</feature>
<evidence type="ECO:0000256" key="1">
    <source>
        <dbReference type="ARBA" id="ARBA00012797"/>
    </source>
</evidence>
<dbReference type="GO" id="GO:0052905">
    <property type="term" value="F:tRNA (guanosine(9)-N1)-methyltransferase activity"/>
    <property type="evidence" value="ECO:0007669"/>
    <property type="project" value="UniProtKB-EC"/>
</dbReference>
<evidence type="ECO:0000256" key="6">
    <source>
        <dbReference type="SAM" id="MobiDB-lite"/>
    </source>
</evidence>
<sequence>MDFITQPKPVLNDIPEFENPKKRLTKSQKKMIARENRKLKLRSRRAEERKRQRNHASSERKKFLDSMSENERRSYILRERFLKEHKSFFLSSYKVNHFSEYTYLDSGKPHICFNLSFENKMTEKEANSLIRQISLGNSFMLRSLKIFEISNPGLDAMKSLLDISPNAKTSKSYYDKFGWKGWINFHISSIKKDDYFHKIGVQKYSMNKWLMHLHEKPFWEVFPLEKIVVLSPDSTEELEEFEPDKVYVIGGLVDRTVTKNESLNQALEKKCICKRLPVKSLISDRANCILNVNTVVEILVNKYHDNDWKTAISQALPTRKAQNYGRRALRKSKMSSNPP</sequence>
<keyword evidence="3" id="KW-0808">Transferase</keyword>
<organism evidence="8 9">
    <name type="scientific">Cryptosporidium xiaoi</name>
    <dbReference type="NCBI Taxonomy" id="659607"/>
    <lineage>
        <taxon>Eukaryota</taxon>
        <taxon>Sar</taxon>
        <taxon>Alveolata</taxon>
        <taxon>Apicomplexa</taxon>
        <taxon>Conoidasida</taxon>
        <taxon>Coccidia</taxon>
        <taxon>Eucoccidiorida</taxon>
        <taxon>Eimeriorina</taxon>
        <taxon>Cryptosporidiidae</taxon>
        <taxon>Cryptosporidium</taxon>
    </lineage>
</organism>
<dbReference type="PANTHER" id="PTHR13563:SF13">
    <property type="entry name" value="TRNA METHYLTRANSFERASE 10 HOMOLOG A"/>
    <property type="match status" value="1"/>
</dbReference>
<dbReference type="EC" id="2.1.1.221" evidence="1"/>
<evidence type="ECO:0000256" key="5">
    <source>
        <dbReference type="ARBA" id="ARBA00048434"/>
    </source>
</evidence>
<dbReference type="AlphaFoldDB" id="A0AAV9XWW9"/>
<feature type="domain" description="SAM-dependent MTase TRM10-type" evidence="7">
    <location>
        <begin position="94"/>
        <end position="323"/>
    </location>
</feature>
<keyword evidence="4" id="KW-0949">S-adenosyl-L-methionine</keyword>
<proteinExistence type="predicted"/>
<evidence type="ECO:0000259" key="7">
    <source>
        <dbReference type="PROSITE" id="PS51675"/>
    </source>
</evidence>
<evidence type="ECO:0000256" key="2">
    <source>
        <dbReference type="ARBA" id="ARBA00022603"/>
    </source>
</evidence>
<evidence type="ECO:0000313" key="9">
    <source>
        <dbReference type="Proteomes" id="UP001311799"/>
    </source>
</evidence>
<dbReference type="InterPro" id="IPR007356">
    <property type="entry name" value="tRNA_m1G_MeTrfase_euk"/>
</dbReference>
<evidence type="ECO:0000313" key="8">
    <source>
        <dbReference type="EMBL" id="KAK6588989.1"/>
    </source>
</evidence>